<gene>
    <name evidence="1" type="ORF">CYMTET_29680</name>
</gene>
<evidence type="ECO:0000313" key="1">
    <source>
        <dbReference type="EMBL" id="KAK3261412.1"/>
    </source>
</evidence>
<dbReference type="Proteomes" id="UP001190700">
    <property type="component" value="Unassembled WGS sequence"/>
</dbReference>
<dbReference type="EMBL" id="LGRX02016915">
    <property type="protein sequence ID" value="KAK3261412.1"/>
    <property type="molecule type" value="Genomic_DNA"/>
</dbReference>
<organism evidence="1 2">
    <name type="scientific">Cymbomonas tetramitiformis</name>
    <dbReference type="NCBI Taxonomy" id="36881"/>
    <lineage>
        <taxon>Eukaryota</taxon>
        <taxon>Viridiplantae</taxon>
        <taxon>Chlorophyta</taxon>
        <taxon>Pyramimonadophyceae</taxon>
        <taxon>Pyramimonadales</taxon>
        <taxon>Pyramimonadaceae</taxon>
        <taxon>Cymbomonas</taxon>
    </lineage>
</organism>
<accession>A0AAE0FKA3</accession>
<reference evidence="1 2" key="1">
    <citation type="journal article" date="2015" name="Genome Biol. Evol.">
        <title>Comparative Genomics of a Bacterivorous Green Alga Reveals Evolutionary Causalities and Consequences of Phago-Mixotrophic Mode of Nutrition.</title>
        <authorList>
            <person name="Burns J.A."/>
            <person name="Paasch A."/>
            <person name="Narechania A."/>
            <person name="Kim E."/>
        </authorList>
    </citation>
    <scope>NUCLEOTIDE SEQUENCE [LARGE SCALE GENOMIC DNA]</scope>
    <source>
        <strain evidence="1 2">PLY_AMNH</strain>
    </source>
</reference>
<proteinExistence type="predicted"/>
<evidence type="ECO:0000313" key="2">
    <source>
        <dbReference type="Proteomes" id="UP001190700"/>
    </source>
</evidence>
<protein>
    <submittedName>
        <fullName evidence="1">Uncharacterized protein</fullName>
    </submittedName>
</protein>
<keyword evidence="2" id="KW-1185">Reference proteome</keyword>
<name>A0AAE0FKA3_9CHLO</name>
<sequence>MYSSSRPSSTGVVTKTFVSLKSQTLMALLLMISKSSEGLTLKEEVQLGFLGSSDLAAVVDELSPFDAVRHVEDYLATINLKSFNNEGV</sequence>
<comment type="caution">
    <text evidence="1">The sequence shown here is derived from an EMBL/GenBank/DDBJ whole genome shotgun (WGS) entry which is preliminary data.</text>
</comment>
<dbReference type="AlphaFoldDB" id="A0AAE0FKA3"/>